<evidence type="ECO:0000313" key="3">
    <source>
        <dbReference type="EMBL" id="MET2828904.1"/>
    </source>
</evidence>
<proteinExistence type="predicted"/>
<evidence type="ECO:0000256" key="1">
    <source>
        <dbReference type="SAM" id="MobiDB-lite"/>
    </source>
</evidence>
<reference evidence="3 4" key="1">
    <citation type="submission" date="2024-06" db="EMBL/GenBank/DDBJ databases">
        <authorList>
            <person name="Kim D.-U."/>
        </authorList>
    </citation>
    <scope>NUCLEOTIDE SEQUENCE [LARGE SCALE GENOMIC DNA]</scope>
    <source>
        <strain evidence="3 4">KACC15460</strain>
    </source>
</reference>
<dbReference type="EMBL" id="JBEWSZ010000001">
    <property type="protein sequence ID" value="MET2828904.1"/>
    <property type="molecule type" value="Genomic_DNA"/>
</dbReference>
<gene>
    <name evidence="3" type="ORF">ABVQ20_18150</name>
</gene>
<organism evidence="3 4">
    <name type="scientific">Mesorhizobium shangrilense</name>
    <dbReference type="NCBI Taxonomy" id="460060"/>
    <lineage>
        <taxon>Bacteria</taxon>
        <taxon>Pseudomonadati</taxon>
        <taxon>Pseudomonadota</taxon>
        <taxon>Alphaproteobacteria</taxon>
        <taxon>Hyphomicrobiales</taxon>
        <taxon>Phyllobacteriaceae</taxon>
        <taxon>Mesorhizobium</taxon>
    </lineage>
</organism>
<feature type="region of interest" description="Disordered" evidence="1">
    <location>
        <begin position="103"/>
        <end position="127"/>
    </location>
</feature>
<dbReference type="Proteomes" id="UP001548832">
    <property type="component" value="Unassembled WGS sequence"/>
</dbReference>
<accession>A0ABV2DGA0</accession>
<comment type="caution">
    <text evidence="3">The sequence shown here is derived from an EMBL/GenBank/DDBJ whole genome shotgun (WGS) entry which is preliminary data.</text>
</comment>
<evidence type="ECO:0000259" key="2">
    <source>
        <dbReference type="Pfam" id="PF07506"/>
    </source>
</evidence>
<dbReference type="Pfam" id="PF07506">
    <property type="entry name" value="RepB"/>
    <property type="match status" value="1"/>
</dbReference>
<name>A0ABV2DGA0_9HYPH</name>
<keyword evidence="4" id="KW-1185">Reference proteome</keyword>
<sequence length="275" mass="30495">MKSLTKDAAHRALENSGDRHARNIAAGQLGSKAKLFAPEFLATYEAECKRMRDFITKAEKSERRLDSIVGALEMMIGDKKFCVLLASEELVTMPISLAHKLSGATGEPHMFSPPGKPPSDAGENREPVSGICPDVLDVLRDSPVHPKIFGLLQKALPARQLEIVRLMVAMDRVRPTYARMLVALTPQAQLAKNFHPRAIANLAERKRGAMVLDLGRLSRAVLGAVEQRGQVGLELVAASRYFDRLMDNSRVVRYLARNFPGHFEEFHNLSVSFLK</sequence>
<feature type="domain" description="RepB plasmid partition" evidence="2">
    <location>
        <begin position="81"/>
        <end position="266"/>
    </location>
</feature>
<dbReference type="InterPro" id="IPR011111">
    <property type="entry name" value="Plasmid_RepB"/>
</dbReference>
<dbReference type="RefSeq" id="WP_354460878.1">
    <property type="nucleotide sequence ID" value="NZ_JBEWSZ010000001.1"/>
</dbReference>
<evidence type="ECO:0000313" key="4">
    <source>
        <dbReference type="Proteomes" id="UP001548832"/>
    </source>
</evidence>
<protein>
    <submittedName>
        <fullName evidence="3">Plasmid partitioning protein RepB C-terminal domain-containing protein</fullName>
    </submittedName>
</protein>